<feature type="transmembrane region" description="Helical" evidence="1">
    <location>
        <begin position="82"/>
        <end position="105"/>
    </location>
</feature>
<keyword evidence="3" id="KW-0418">Kinase</keyword>
<keyword evidence="1" id="KW-1133">Transmembrane helix</keyword>
<keyword evidence="1" id="KW-0472">Membrane</keyword>
<feature type="transmembrane region" description="Helical" evidence="1">
    <location>
        <begin position="12"/>
        <end position="33"/>
    </location>
</feature>
<feature type="transmembrane region" description="Helical" evidence="1">
    <location>
        <begin position="117"/>
        <end position="141"/>
    </location>
</feature>
<keyword evidence="1" id="KW-0812">Transmembrane</keyword>
<gene>
    <name evidence="3" type="ORF">M0M57_11210</name>
</gene>
<accession>A0ABY4KCY6</accession>
<evidence type="ECO:0000256" key="1">
    <source>
        <dbReference type="SAM" id="Phobius"/>
    </source>
</evidence>
<protein>
    <submittedName>
        <fullName evidence="3">Histidine kinase</fullName>
    </submittedName>
</protein>
<dbReference type="PANTHER" id="PTHR34220">
    <property type="entry name" value="SENSOR HISTIDINE KINASE YPDA"/>
    <property type="match status" value="1"/>
</dbReference>
<proteinExistence type="predicted"/>
<evidence type="ECO:0000259" key="2">
    <source>
        <dbReference type="Pfam" id="PF06580"/>
    </source>
</evidence>
<dbReference type="RefSeq" id="WP_248433118.1">
    <property type="nucleotide sequence ID" value="NZ_CP096205.1"/>
</dbReference>
<dbReference type="InterPro" id="IPR050640">
    <property type="entry name" value="Bact_2-comp_sensor_kinase"/>
</dbReference>
<feature type="transmembrane region" description="Helical" evidence="1">
    <location>
        <begin position="39"/>
        <end position="61"/>
    </location>
</feature>
<feature type="domain" description="Signal transduction histidine kinase internal region" evidence="2">
    <location>
        <begin position="162"/>
        <end position="238"/>
    </location>
</feature>
<evidence type="ECO:0000313" key="4">
    <source>
        <dbReference type="Proteomes" id="UP000830583"/>
    </source>
</evidence>
<name>A0ABY4KCY6_9FLAO</name>
<dbReference type="Pfam" id="PF06580">
    <property type="entry name" value="His_kinase"/>
    <property type="match status" value="1"/>
</dbReference>
<dbReference type="Proteomes" id="UP000830583">
    <property type="component" value="Chromosome"/>
</dbReference>
<dbReference type="PANTHER" id="PTHR34220:SF7">
    <property type="entry name" value="SENSOR HISTIDINE KINASE YPDA"/>
    <property type="match status" value="1"/>
</dbReference>
<dbReference type="GO" id="GO:0016301">
    <property type="term" value="F:kinase activity"/>
    <property type="evidence" value="ECO:0007669"/>
    <property type="project" value="UniProtKB-KW"/>
</dbReference>
<keyword evidence="4" id="KW-1185">Reference proteome</keyword>
<dbReference type="InterPro" id="IPR010559">
    <property type="entry name" value="Sig_transdc_His_kin_internal"/>
</dbReference>
<organism evidence="3 4">
    <name type="scientific">Flavobacterium azooxidireducens</name>
    <dbReference type="NCBI Taxonomy" id="1871076"/>
    <lineage>
        <taxon>Bacteria</taxon>
        <taxon>Pseudomonadati</taxon>
        <taxon>Bacteroidota</taxon>
        <taxon>Flavobacteriia</taxon>
        <taxon>Flavobacteriales</taxon>
        <taxon>Flavobacteriaceae</taxon>
        <taxon>Flavobacterium</taxon>
    </lineage>
</organism>
<keyword evidence="3" id="KW-0808">Transferase</keyword>
<dbReference type="EMBL" id="CP096205">
    <property type="protein sequence ID" value="UPQ78191.1"/>
    <property type="molecule type" value="Genomic_DNA"/>
</dbReference>
<evidence type="ECO:0000313" key="3">
    <source>
        <dbReference type="EMBL" id="UPQ78191.1"/>
    </source>
</evidence>
<reference evidence="3" key="1">
    <citation type="submission" date="2022-04" db="EMBL/GenBank/DDBJ databases">
        <title>Consumption of N2O by Flavobacterium azooxidireducens sp. nov. isolated from Decomposing Leaf Litter of Phragmites australis (Cav.).</title>
        <authorList>
            <person name="Behrendt U."/>
            <person name="Spanner T."/>
            <person name="Augustin J."/>
            <person name="Horn M.A."/>
            <person name="Kolb S."/>
            <person name="Ulrich A."/>
        </authorList>
    </citation>
    <scope>NUCLEOTIDE SEQUENCE</scope>
    <source>
        <strain evidence="3">IGB 4-14</strain>
    </source>
</reference>
<sequence length="345" mass="40774">MKNLLNKLKQHRYFLLFILLFAYVHSIQIRLWVRGEFSWYILTPEAAVGTLINACFLFFILTFLLKKWQKETEFRLKETFKIFGFSLILYLLFLNLLSFLIAAVFNTVEKNFNSTTLIYSFLSNLMDAFIYGSFFLAYHYYQRNKFNQEKISHYNQALSESKINQLKTQLNPHFLFNNLNVLDQLIEEDKQQASDFLNEFAEIYRYVLTSTDQRVVAVEEEILFAERYFKLMQHKYGEVYQLKIIKTENPKGFIVPLTLQLLLENAIQHNLGTSNNPIIINIKIDDLVTVSNNINEKRNPKTTSGKALRNLKEQYHLLSNKKIEIKRTNELFSVILPIIQTIKND</sequence>